<accession>A0A8C8BCX8</accession>
<dbReference type="SUPFAM" id="SSF49854">
    <property type="entry name" value="Spermadhesin, CUB domain"/>
    <property type="match status" value="2"/>
</dbReference>
<keyword evidence="5" id="KW-0325">Glycoprotein</keyword>
<dbReference type="Gene3D" id="2.40.10.10">
    <property type="entry name" value="Trypsin-like serine proteases"/>
    <property type="match status" value="4"/>
</dbReference>
<dbReference type="Pfam" id="PF00089">
    <property type="entry name" value="Trypsin"/>
    <property type="match status" value="2"/>
</dbReference>
<evidence type="ECO:0008006" key="12">
    <source>
        <dbReference type="Google" id="ProtNLM"/>
    </source>
</evidence>
<dbReference type="InterPro" id="IPR035914">
    <property type="entry name" value="Sperma_CUB_dom_sf"/>
</dbReference>
<reference evidence="10" key="1">
    <citation type="submission" date="2025-08" db="UniProtKB">
        <authorList>
            <consortium name="Ensembl"/>
        </authorList>
    </citation>
    <scope>IDENTIFICATION</scope>
</reference>
<proteinExistence type="inferred from homology"/>
<evidence type="ECO:0000313" key="11">
    <source>
        <dbReference type="Proteomes" id="UP000694552"/>
    </source>
</evidence>
<dbReference type="PANTHER" id="PTHR24252">
    <property type="entry name" value="ACROSIN-RELATED"/>
    <property type="match status" value="1"/>
</dbReference>
<dbReference type="FunFam" id="2.40.10.10:FF:000002">
    <property type="entry name" value="Transmembrane protease serine"/>
    <property type="match status" value="1"/>
</dbReference>
<comment type="subcellular location">
    <subcellularLocation>
        <location evidence="1">Secreted</location>
    </subcellularLocation>
</comment>
<dbReference type="Gene3D" id="2.60.120.290">
    <property type="entry name" value="Spermadhesin, CUB domain"/>
    <property type="match status" value="2"/>
</dbReference>
<dbReference type="InterPro" id="IPR000859">
    <property type="entry name" value="CUB_dom"/>
</dbReference>
<dbReference type="InterPro" id="IPR001254">
    <property type="entry name" value="Trypsin_dom"/>
</dbReference>
<dbReference type="PROSITE" id="PS50240">
    <property type="entry name" value="TRYPSIN_DOM"/>
    <property type="match status" value="1"/>
</dbReference>
<evidence type="ECO:0000256" key="6">
    <source>
        <dbReference type="ARBA" id="ARBA00024195"/>
    </source>
</evidence>
<evidence type="ECO:0000259" key="9">
    <source>
        <dbReference type="PROSITE" id="PS50240"/>
    </source>
</evidence>
<keyword evidence="2" id="KW-0964">Secreted</keyword>
<feature type="domain" description="Peptidase S1" evidence="9">
    <location>
        <begin position="24"/>
        <end position="646"/>
    </location>
</feature>
<protein>
    <recommendedName>
        <fullName evidence="12">Ovochymase-1</fullName>
    </recommendedName>
</protein>
<dbReference type="CDD" id="cd00190">
    <property type="entry name" value="Tryp_SPc"/>
    <property type="match status" value="2"/>
</dbReference>
<dbReference type="GO" id="GO:0006508">
    <property type="term" value="P:proteolysis"/>
    <property type="evidence" value="ECO:0007669"/>
    <property type="project" value="InterPro"/>
</dbReference>
<evidence type="ECO:0000256" key="5">
    <source>
        <dbReference type="ARBA" id="ARBA00023180"/>
    </source>
</evidence>
<dbReference type="PANTHER" id="PTHR24252:SF18">
    <property type="entry name" value="OVOCHYMASE 1"/>
    <property type="match status" value="1"/>
</dbReference>
<name>A0A8C8BCX8_9STRI</name>
<evidence type="ECO:0000256" key="4">
    <source>
        <dbReference type="ARBA" id="ARBA00023157"/>
    </source>
</evidence>
<organism evidence="10 11">
    <name type="scientific">Otus sunia</name>
    <name type="common">Oriental scops-owl</name>
    <dbReference type="NCBI Taxonomy" id="257818"/>
    <lineage>
        <taxon>Eukaryota</taxon>
        <taxon>Metazoa</taxon>
        <taxon>Chordata</taxon>
        <taxon>Craniata</taxon>
        <taxon>Vertebrata</taxon>
        <taxon>Euteleostomi</taxon>
        <taxon>Archelosauria</taxon>
        <taxon>Archosauria</taxon>
        <taxon>Dinosauria</taxon>
        <taxon>Saurischia</taxon>
        <taxon>Theropoda</taxon>
        <taxon>Coelurosauria</taxon>
        <taxon>Aves</taxon>
        <taxon>Neognathae</taxon>
        <taxon>Neoaves</taxon>
        <taxon>Telluraves</taxon>
        <taxon>Strigiformes</taxon>
        <taxon>Strigidae</taxon>
        <taxon>Otus</taxon>
    </lineage>
</organism>
<dbReference type="SUPFAM" id="SSF50494">
    <property type="entry name" value="Trypsin-like serine proteases"/>
    <property type="match status" value="2"/>
</dbReference>
<keyword evidence="11" id="KW-1185">Reference proteome</keyword>
<feature type="domain" description="CUB" evidence="8">
    <location>
        <begin position="266"/>
        <end position="404"/>
    </location>
</feature>
<evidence type="ECO:0000259" key="8">
    <source>
        <dbReference type="PROSITE" id="PS01180"/>
    </source>
</evidence>
<dbReference type="SMART" id="SM00042">
    <property type="entry name" value="CUB"/>
    <property type="match status" value="1"/>
</dbReference>
<evidence type="ECO:0000256" key="1">
    <source>
        <dbReference type="ARBA" id="ARBA00004613"/>
    </source>
</evidence>
<evidence type="ECO:0000256" key="7">
    <source>
        <dbReference type="PROSITE-ProRule" id="PRU00059"/>
    </source>
</evidence>
<keyword evidence="3" id="KW-0732">Signal</keyword>
<evidence type="ECO:0000256" key="3">
    <source>
        <dbReference type="ARBA" id="ARBA00022729"/>
    </source>
</evidence>
<sequence>MLQRSEERMPPWSPAAEESYLVWWLVSLRWGHFHFCGGSLVQEDMVITAAYCSLVLIVEEHHLQQVDRQEQSIPVSRVIIHPTFNWLHYMDCNMHALLFVENDVKSFSQVQPICLPHRDEDFQAGTLYVVSGWGKVSEAAGVLAPILQELELPLMDSQTCSTLLRGMNLLRVWRSMLCPGFPDSGGRCVQGNSSSALAPAGQQACSVHLQTFSLLGRKGSNLPEDKIVLIRFTKLDVEYQVGYDCDYVSLYLNGRELISKSGCTACGKVFPAPLLADNAGGGFQLTLVAVHKDSEAGAVEMPFFPPGLYPRNTKCHWFIEGPAEYVVKLEFEGFAVELSLGCIYDAITLYGDEEEENQLTNLCGFSNPKPVLSPGNTMLVHFESDGERSSKAQLTFFLFRLVERSYLGKQETCLRKYDKFSGSLADTCGFPPVTPQWLFKCVSGAEEACPHCWPWHAALKAPCSFSVLTPLPWSQERQVKTIMVHPHFNMLNYDSEIALMQLDVLLEYNTVEASVSAQQQRCYFPLPYALHLDGGSLKVGLLILHVSRWLQQTQMPVLQNEICERNYYFSHPGGITARMLCAGFVSVGGQDSCQGGSGAPLVCNKENGPFTPYGIVRWGVGCASPKKPGIYSRVRIFLNWIRLLMKVKHLSITSLLNCQEEFLGIYEESQRGRKEVSSELSQYMDVILVDREGMIQSLGNPMRYTNATSCHWRIVAPLKSIIQLEVLNLWTERNLSNCHG</sequence>
<dbReference type="GO" id="GO:0004252">
    <property type="term" value="F:serine-type endopeptidase activity"/>
    <property type="evidence" value="ECO:0007669"/>
    <property type="project" value="InterPro"/>
</dbReference>
<dbReference type="AlphaFoldDB" id="A0A8C8BCX8"/>
<reference evidence="10" key="2">
    <citation type="submission" date="2025-09" db="UniProtKB">
        <authorList>
            <consortium name="Ensembl"/>
        </authorList>
    </citation>
    <scope>IDENTIFICATION</scope>
</reference>
<evidence type="ECO:0000256" key="2">
    <source>
        <dbReference type="ARBA" id="ARBA00022525"/>
    </source>
</evidence>
<dbReference type="GO" id="GO:0005576">
    <property type="term" value="C:extracellular region"/>
    <property type="evidence" value="ECO:0007669"/>
    <property type="project" value="UniProtKB-SubCell"/>
</dbReference>
<dbReference type="PROSITE" id="PS01180">
    <property type="entry name" value="CUB"/>
    <property type="match status" value="1"/>
</dbReference>
<comment type="similarity">
    <text evidence="6">Belongs to the peptidase S1 family. CLIP subfamily.</text>
</comment>
<dbReference type="Proteomes" id="UP000694552">
    <property type="component" value="Unplaced"/>
</dbReference>
<evidence type="ECO:0000313" key="10">
    <source>
        <dbReference type="Ensembl" id="ENSOSUP00000019410.1"/>
    </source>
</evidence>
<dbReference type="CDD" id="cd00041">
    <property type="entry name" value="CUB"/>
    <property type="match status" value="1"/>
</dbReference>
<dbReference type="InterPro" id="IPR009003">
    <property type="entry name" value="Peptidase_S1_PA"/>
</dbReference>
<dbReference type="SMART" id="SM00020">
    <property type="entry name" value="Tryp_SPc"/>
    <property type="match status" value="2"/>
</dbReference>
<dbReference type="FunFam" id="2.40.10.10:FF:000054">
    <property type="entry name" value="Complement C1r subcomponent"/>
    <property type="match status" value="1"/>
</dbReference>
<dbReference type="InterPro" id="IPR043504">
    <property type="entry name" value="Peptidase_S1_PA_chymotrypsin"/>
</dbReference>
<dbReference type="Ensembl" id="ENSOSUT00000020035.1">
    <property type="protein sequence ID" value="ENSOSUP00000019410.1"/>
    <property type="gene ID" value="ENSOSUG00000013649.1"/>
</dbReference>
<dbReference type="Pfam" id="PF00431">
    <property type="entry name" value="CUB"/>
    <property type="match status" value="1"/>
</dbReference>
<keyword evidence="4" id="KW-1015">Disulfide bond</keyword>
<comment type="caution">
    <text evidence="7">Lacks conserved residue(s) required for the propagation of feature annotation.</text>
</comment>